<dbReference type="SMART" id="SM00298">
    <property type="entry name" value="CHROMO"/>
    <property type="match status" value="1"/>
</dbReference>
<protein>
    <recommendedName>
        <fullName evidence="2">Chromo domain-containing protein</fullName>
    </recommendedName>
</protein>
<gene>
    <name evidence="3" type="ORF">RIMI_LOCUS146512</name>
</gene>
<dbReference type="PROSITE" id="PS50013">
    <property type="entry name" value="CHROMO_2"/>
    <property type="match status" value="1"/>
</dbReference>
<dbReference type="Proteomes" id="UP001176940">
    <property type="component" value="Unassembled WGS sequence"/>
</dbReference>
<proteinExistence type="predicted"/>
<name>A0ABN9KPI5_9NEOB</name>
<dbReference type="InterPro" id="IPR016197">
    <property type="entry name" value="Chromo-like_dom_sf"/>
</dbReference>
<dbReference type="Gene3D" id="2.40.50.40">
    <property type="match status" value="1"/>
</dbReference>
<reference evidence="3" key="1">
    <citation type="submission" date="2023-07" db="EMBL/GenBank/DDBJ databases">
        <authorList>
            <person name="Stuckert A."/>
        </authorList>
    </citation>
    <scope>NUCLEOTIDE SEQUENCE</scope>
</reference>
<sequence>MTLPPRLGNTDTFHVSLLKPVYMSRFSESSAGTSGSSTDDYEVNAILGCKVVRGKKFYLVDWKGYGPEDRSWEPDENIRAPQLIAAFERKEGIILTLNPLGIRPLARYFSNDALFHQDLLAFLDILNNNTKNIKLTCKYSQVSLDFLDIQIPKGSDGFLETNVFRKDTAVYQQDSSSGLKEYAPTTNFFSEQADNLASRFEDRGYSRCSIKRGLHKAKKMTRSALMRTKTKPIVEQKRWGCFPCNNCIACPNILLASTFTSSDGKKSFKKTQHITCNTLGVVYYAQCPCPKNYVGLTSRALKTRVRGHFRDITNAEGIDDLSLLKPIPRHFKSHHNCNTKLLRVIGIDKVYVDQRGGNWRKTLAQMEARWISKINSVQPCGLNESTPVFLLEQYT</sequence>
<evidence type="ECO:0000256" key="1">
    <source>
        <dbReference type="ARBA" id="ARBA00004123"/>
    </source>
</evidence>
<evidence type="ECO:0000313" key="4">
    <source>
        <dbReference type="Proteomes" id="UP001176940"/>
    </source>
</evidence>
<dbReference type="InterPro" id="IPR000953">
    <property type="entry name" value="Chromo/chromo_shadow_dom"/>
</dbReference>
<keyword evidence="4" id="KW-1185">Reference proteome</keyword>
<evidence type="ECO:0000259" key="2">
    <source>
        <dbReference type="PROSITE" id="PS50013"/>
    </source>
</evidence>
<dbReference type="PANTHER" id="PTHR21301">
    <property type="entry name" value="REVERSE TRANSCRIPTASE"/>
    <property type="match status" value="1"/>
</dbReference>
<dbReference type="InterPro" id="IPR023780">
    <property type="entry name" value="Chromo_domain"/>
</dbReference>
<dbReference type="CDD" id="cd00024">
    <property type="entry name" value="CD_CSD"/>
    <property type="match status" value="1"/>
</dbReference>
<dbReference type="SUPFAM" id="SSF54160">
    <property type="entry name" value="Chromo domain-like"/>
    <property type="match status" value="1"/>
</dbReference>
<feature type="domain" description="Chromo" evidence="2">
    <location>
        <begin position="41"/>
        <end position="91"/>
    </location>
</feature>
<comment type="subcellular location">
    <subcellularLocation>
        <location evidence="1">Nucleus</location>
    </subcellularLocation>
</comment>
<dbReference type="EMBL" id="CAUEEQ010000130">
    <property type="protein sequence ID" value="CAJ0915951.1"/>
    <property type="molecule type" value="Genomic_DNA"/>
</dbReference>
<comment type="caution">
    <text evidence="3">The sequence shown here is derived from an EMBL/GenBank/DDBJ whole genome shotgun (WGS) entry which is preliminary data.</text>
</comment>
<dbReference type="Pfam" id="PF00385">
    <property type="entry name" value="Chromo"/>
    <property type="match status" value="1"/>
</dbReference>
<accession>A0ABN9KPI5</accession>
<evidence type="ECO:0000313" key="3">
    <source>
        <dbReference type="EMBL" id="CAJ0915951.1"/>
    </source>
</evidence>
<dbReference type="PANTHER" id="PTHR21301:SF12">
    <property type="match status" value="1"/>
</dbReference>
<organism evidence="3 4">
    <name type="scientific">Ranitomeya imitator</name>
    <name type="common">mimic poison frog</name>
    <dbReference type="NCBI Taxonomy" id="111125"/>
    <lineage>
        <taxon>Eukaryota</taxon>
        <taxon>Metazoa</taxon>
        <taxon>Chordata</taxon>
        <taxon>Craniata</taxon>
        <taxon>Vertebrata</taxon>
        <taxon>Euteleostomi</taxon>
        <taxon>Amphibia</taxon>
        <taxon>Batrachia</taxon>
        <taxon>Anura</taxon>
        <taxon>Neobatrachia</taxon>
        <taxon>Hyloidea</taxon>
        <taxon>Dendrobatidae</taxon>
        <taxon>Dendrobatinae</taxon>
        <taxon>Ranitomeya</taxon>
    </lineage>
</organism>